<evidence type="ECO:0000313" key="3">
    <source>
        <dbReference type="Proteomes" id="UP000499080"/>
    </source>
</evidence>
<dbReference type="OrthoDB" id="6417227at2759"/>
<feature type="domain" description="Mos1 transposase HTH" evidence="1">
    <location>
        <begin position="13"/>
        <end position="51"/>
    </location>
</feature>
<accession>A0A4Y2GE47</accession>
<dbReference type="Proteomes" id="UP000499080">
    <property type="component" value="Unassembled WGS sequence"/>
</dbReference>
<organism evidence="2 3">
    <name type="scientific">Araneus ventricosus</name>
    <name type="common">Orbweaver spider</name>
    <name type="synonym">Epeira ventricosa</name>
    <dbReference type="NCBI Taxonomy" id="182803"/>
    <lineage>
        <taxon>Eukaryota</taxon>
        <taxon>Metazoa</taxon>
        <taxon>Ecdysozoa</taxon>
        <taxon>Arthropoda</taxon>
        <taxon>Chelicerata</taxon>
        <taxon>Arachnida</taxon>
        <taxon>Araneae</taxon>
        <taxon>Araneomorphae</taxon>
        <taxon>Entelegynae</taxon>
        <taxon>Araneoidea</taxon>
        <taxon>Araneidae</taxon>
        <taxon>Araneus</taxon>
    </lineage>
</organism>
<proteinExistence type="predicted"/>
<dbReference type="PANTHER" id="PTHR46060">
    <property type="entry name" value="MARINER MOS1 TRANSPOSASE-LIKE PROTEIN"/>
    <property type="match status" value="1"/>
</dbReference>
<evidence type="ECO:0000313" key="2">
    <source>
        <dbReference type="EMBL" id="GBM50264.1"/>
    </source>
</evidence>
<gene>
    <name evidence="2" type="ORF">AVEN_23241_1</name>
</gene>
<reference evidence="2 3" key="1">
    <citation type="journal article" date="2019" name="Sci. Rep.">
        <title>Orb-weaving spider Araneus ventricosus genome elucidates the spidroin gene catalogue.</title>
        <authorList>
            <person name="Kono N."/>
            <person name="Nakamura H."/>
            <person name="Ohtoshi R."/>
            <person name="Moran D.A.P."/>
            <person name="Shinohara A."/>
            <person name="Yoshida Y."/>
            <person name="Fujiwara M."/>
            <person name="Mori M."/>
            <person name="Tomita M."/>
            <person name="Arakawa K."/>
        </authorList>
    </citation>
    <scope>NUCLEOTIDE SEQUENCE [LARGE SCALE GENOMIC DNA]</scope>
</reference>
<comment type="caution">
    <text evidence="2">The sequence shown here is derived from an EMBL/GenBank/DDBJ whole genome shotgun (WGS) entry which is preliminary data.</text>
</comment>
<dbReference type="InterPro" id="IPR052709">
    <property type="entry name" value="Transposase-MT_Hybrid"/>
</dbReference>
<keyword evidence="3" id="KW-1185">Reference proteome</keyword>
<sequence>MSRQLQVASKLEMRAEIHFLWAKRCNCTEIYRQLHEMYGENAMSRQAIAKWCNMVENGRTDIDDAERGGRPTTATNSEIAARMNENLLTNRRMAVDEIASKLYISHGKMHKITVKHLEFSKVCA</sequence>
<dbReference type="PANTHER" id="PTHR46060:SF1">
    <property type="entry name" value="MARINER MOS1 TRANSPOSASE-LIKE PROTEIN"/>
    <property type="match status" value="1"/>
</dbReference>
<evidence type="ECO:0000259" key="1">
    <source>
        <dbReference type="Pfam" id="PF17906"/>
    </source>
</evidence>
<dbReference type="Pfam" id="PF17906">
    <property type="entry name" value="HTH_48"/>
    <property type="match status" value="1"/>
</dbReference>
<protein>
    <recommendedName>
        <fullName evidence="1">Mos1 transposase HTH domain-containing protein</fullName>
    </recommendedName>
</protein>
<dbReference type="EMBL" id="BGPR01098746">
    <property type="protein sequence ID" value="GBM50264.1"/>
    <property type="molecule type" value="Genomic_DNA"/>
</dbReference>
<dbReference type="InterPro" id="IPR041426">
    <property type="entry name" value="Mos1_HTH"/>
</dbReference>
<dbReference type="AlphaFoldDB" id="A0A4Y2GE47"/>
<name>A0A4Y2GE47_ARAVE</name>